<name>A0A0E9SIC6_ANGAN</name>
<reference evidence="1" key="2">
    <citation type="journal article" date="2015" name="Fish Shellfish Immunol.">
        <title>Early steps in the European eel (Anguilla anguilla)-Vibrio vulnificus interaction in the gills: Role of the RtxA13 toxin.</title>
        <authorList>
            <person name="Callol A."/>
            <person name="Pajuelo D."/>
            <person name="Ebbesson L."/>
            <person name="Teles M."/>
            <person name="MacKenzie S."/>
            <person name="Amaro C."/>
        </authorList>
    </citation>
    <scope>NUCLEOTIDE SEQUENCE</scope>
</reference>
<sequence length="64" mass="7938">MDTNTNRRKFLAIVILQHRLPARRRRRSRVHKINQARTQLREYHRLVHELHSARYNKLTCKNCY</sequence>
<accession>A0A0E9SIC6</accession>
<dbReference type="AlphaFoldDB" id="A0A0E9SIC6"/>
<evidence type="ECO:0000313" key="1">
    <source>
        <dbReference type="EMBL" id="JAH40997.1"/>
    </source>
</evidence>
<reference evidence="1" key="1">
    <citation type="submission" date="2014-11" db="EMBL/GenBank/DDBJ databases">
        <authorList>
            <person name="Amaro Gonzalez C."/>
        </authorList>
    </citation>
    <scope>NUCLEOTIDE SEQUENCE</scope>
</reference>
<dbReference type="EMBL" id="GBXM01067580">
    <property type="protein sequence ID" value="JAH40997.1"/>
    <property type="molecule type" value="Transcribed_RNA"/>
</dbReference>
<protein>
    <submittedName>
        <fullName evidence="1">Uncharacterized protein</fullName>
    </submittedName>
</protein>
<proteinExistence type="predicted"/>
<organism evidence="1">
    <name type="scientific">Anguilla anguilla</name>
    <name type="common">European freshwater eel</name>
    <name type="synonym">Muraena anguilla</name>
    <dbReference type="NCBI Taxonomy" id="7936"/>
    <lineage>
        <taxon>Eukaryota</taxon>
        <taxon>Metazoa</taxon>
        <taxon>Chordata</taxon>
        <taxon>Craniata</taxon>
        <taxon>Vertebrata</taxon>
        <taxon>Euteleostomi</taxon>
        <taxon>Actinopterygii</taxon>
        <taxon>Neopterygii</taxon>
        <taxon>Teleostei</taxon>
        <taxon>Anguilliformes</taxon>
        <taxon>Anguillidae</taxon>
        <taxon>Anguilla</taxon>
    </lineage>
</organism>